<organism evidence="3 4">
    <name type="scientific">Laodelphax striatellus</name>
    <name type="common">Small brown planthopper</name>
    <name type="synonym">Delphax striatella</name>
    <dbReference type="NCBI Taxonomy" id="195883"/>
    <lineage>
        <taxon>Eukaryota</taxon>
        <taxon>Metazoa</taxon>
        <taxon>Ecdysozoa</taxon>
        <taxon>Arthropoda</taxon>
        <taxon>Hexapoda</taxon>
        <taxon>Insecta</taxon>
        <taxon>Pterygota</taxon>
        <taxon>Neoptera</taxon>
        <taxon>Paraneoptera</taxon>
        <taxon>Hemiptera</taxon>
        <taxon>Auchenorrhyncha</taxon>
        <taxon>Fulgoroidea</taxon>
        <taxon>Delphacidae</taxon>
        <taxon>Criomorphinae</taxon>
        <taxon>Laodelphax</taxon>
    </lineage>
</organism>
<accession>A0A482X398</accession>
<feature type="compositionally biased region" description="Basic and acidic residues" evidence="1">
    <location>
        <begin position="310"/>
        <end position="325"/>
    </location>
</feature>
<keyword evidence="2" id="KW-0732">Signal</keyword>
<feature type="region of interest" description="Disordered" evidence="1">
    <location>
        <begin position="51"/>
        <end position="70"/>
    </location>
</feature>
<reference evidence="3 4" key="1">
    <citation type="journal article" date="2017" name="Gigascience">
        <title>Genome sequence of the small brown planthopper, Laodelphax striatellus.</title>
        <authorList>
            <person name="Zhu J."/>
            <person name="Jiang F."/>
            <person name="Wang X."/>
            <person name="Yang P."/>
            <person name="Bao Y."/>
            <person name="Zhao W."/>
            <person name="Wang W."/>
            <person name="Lu H."/>
            <person name="Wang Q."/>
            <person name="Cui N."/>
            <person name="Li J."/>
            <person name="Chen X."/>
            <person name="Luo L."/>
            <person name="Yu J."/>
            <person name="Kang L."/>
            <person name="Cui F."/>
        </authorList>
    </citation>
    <scope>NUCLEOTIDE SEQUENCE [LARGE SCALE GENOMIC DNA]</scope>
    <source>
        <strain evidence="3">Lst14</strain>
    </source>
</reference>
<evidence type="ECO:0000256" key="1">
    <source>
        <dbReference type="SAM" id="MobiDB-lite"/>
    </source>
</evidence>
<feature type="region of interest" description="Disordered" evidence="1">
    <location>
        <begin position="254"/>
        <end position="279"/>
    </location>
</feature>
<feature type="region of interest" description="Disordered" evidence="1">
    <location>
        <begin position="294"/>
        <end position="326"/>
    </location>
</feature>
<comment type="caution">
    <text evidence="3">The sequence shown here is derived from an EMBL/GenBank/DDBJ whole genome shotgun (WGS) entry which is preliminary data.</text>
</comment>
<feature type="signal peptide" evidence="2">
    <location>
        <begin position="1"/>
        <end position="18"/>
    </location>
</feature>
<dbReference type="OrthoDB" id="10622278at2759"/>
<feature type="compositionally biased region" description="Polar residues" evidence="1">
    <location>
        <begin position="418"/>
        <end position="427"/>
    </location>
</feature>
<proteinExistence type="predicted"/>
<evidence type="ECO:0000313" key="4">
    <source>
        <dbReference type="Proteomes" id="UP000291343"/>
    </source>
</evidence>
<name>A0A482X398_LAOST</name>
<evidence type="ECO:0000313" key="3">
    <source>
        <dbReference type="EMBL" id="RZF40086.1"/>
    </source>
</evidence>
<keyword evidence="4" id="KW-1185">Reference proteome</keyword>
<feature type="chain" id="PRO_5019747580" evidence="2">
    <location>
        <begin position="19"/>
        <end position="758"/>
    </location>
</feature>
<sequence>MFLLAIIFLSLVFIFVKSLDHLSNEFLQLPTIPEVTPTPSVIDQCGGDTVECQGDSPPGTEHRDGSSLKKTQVSDCQVRIRSDSDQEFIRLDSEGNDKAELFNEECNSDILGSSDHASNDQYCTESVSDIEYSELEESVNDGDDLPVDTSSTLSETVHGAERQDFRRTVLNLESLTSDESTNDASLNNKCFNDILSSSDENSTGLSALESLRRMQVICGEMREALMSARYGSDRCSDTCNVYKDKNCDKESIESLASKSSVDTDTHNRQTYIHETDSGVYREVDKIDSLHDLQQQHPQNGKEDEGSNELKTTDSHSTEDEKRVMETEQTIQTFDPTDDFDVMEQSLNTTRDNDTGIIDDKFKMFEKLEDTSKNENYSTIPLESTSRDNDTSVIDNNVEIFENFKNASEHKTDSKIGFESTNGNNDEGFTNKKNESLERLKDGSEHENEPYKEFKSDENLQLTNEIERLNAETDEKSEIVAQNSDKLVGEVGNGTNPISVDNFWCTADCEVFLSNGSPIDTSGCVRLQSPSTISMYEMDEFLFWERLKDVIARCHKNGQKYSQNISDYYSSTKGTYEDFDRRTDVSNMETQLSLFNKKIEAKKGGRNRIEFGPEMSQYLLDTNSFPRHIFEQESMNLSLGPLVVFFGKEDGTATSRQVGDAMDEEANNKRPVISDEKISPAVEKHSKAMSLDTLQSDQRNNYKFSGTSIGSEVCGRLICYDSSFHSIDSTITPEDKGDKNKRKFGKYYSVYKKFENSEH</sequence>
<dbReference type="AlphaFoldDB" id="A0A482X398"/>
<gene>
    <name evidence="3" type="ORF">LSTR_LSTR002489</name>
</gene>
<feature type="compositionally biased region" description="Basic and acidic residues" evidence="1">
    <location>
        <begin position="428"/>
        <end position="453"/>
    </location>
</feature>
<dbReference type="InParanoid" id="A0A482X398"/>
<protein>
    <submittedName>
        <fullName evidence="3">Uncharacterized protein</fullName>
    </submittedName>
</protein>
<feature type="compositionally biased region" description="Basic and acidic residues" evidence="1">
    <location>
        <begin position="261"/>
        <end position="279"/>
    </location>
</feature>
<dbReference type="Proteomes" id="UP000291343">
    <property type="component" value="Unassembled WGS sequence"/>
</dbReference>
<feature type="region of interest" description="Disordered" evidence="1">
    <location>
        <begin position="413"/>
        <end position="453"/>
    </location>
</feature>
<evidence type="ECO:0000256" key="2">
    <source>
        <dbReference type="SAM" id="SignalP"/>
    </source>
</evidence>
<dbReference type="EMBL" id="QKKF02019433">
    <property type="protein sequence ID" value="RZF40086.1"/>
    <property type="molecule type" value="Genomic_DNA"/>
</dbReference>